<dbReference type="EMBL" id="KQ981700">
    <property type="protein sequence ID" value="KYN37526.1"/>
    <property type="molecule type" value="Genomic_DNA"/>
</dbReference>
<accession>A0A195FAW8</accession>
<proteinExistence type="predicted"/>
<evidence type="ECO:0000256" key="1">
    <source>
        <dbReference type="SAM" id="MobiDB-lite"/>
    </source>
</evidence>
<reference evidence="2 3" key="1">
    <citation type="submission" date="2016-03" db="EMBL/GenBank/DDBJ databases">
        <title>Trachymyrmex septentrionalis WGS genome.</title>
        <authorList>
            <person name="Nygaard S."/>
            <person name="Hu H."/>
            <person name="Boomsma J."/>
            <person name="Zhang G."/>
        </authorList>
    </citation>
    <scope>NUCLEOTIDE SEQUENCE [LARGE SCALE GENOMIC DNA]</scope>
    <source>
        <strain evidence="2">Tsep2-gDNA-1</strain>
        <tissue evidence="2">Whole body</tissue>
    </source>
</reference>
<feature type="region of interest" description="Disordered" evidence="1">
    <location>
        <begin position="15"/>
        <end position="40"/>
    </location>
</feature>
<dbReference type="STRING" id="34720.A0A195FAW8"/>
<dbReference type="AlphaFoldDB" id="A0A195FAW8"/>
<keyword evidence="3" id="KW-1185">Reference proteome</keyword>
<evidence type="ECO:0000313" key="3">
    <source>
        <dbReference type="Proteomes" id="UP000078541"/>
    </source>
</evidence>
<organism evidence="2 3">
    <name type="scientific">Trachymyrmex septentrionalis</name>
    <dbReference type="NCBI Taxonomy" id="34720"/>
    <lineage>
        <taxon>Eukaryota</taxon>
        <taxon>Metazoa</taxon>
        <taxon>Ecdysozoa</taxon>
        <taxon>Arthropoda</taxon>
        <taxon>Hexapoda</taxon>
        <taxon>Insecta</taxon>
        <taxon>Pterygota</taxon>
        <taxon>Neoptera</taxon>
        <taxon>Endopterygota</taxon>
        <taxon>Hymenoptera</taxon>
        <taxon>Apocrita</taxon>
        <taxon>Aculeata</taxon>
        <taxon>Formicoidea</taxon>
        <taxon>Formicidae</taxon>
        <taxon>Myrmicinae</taxon>
        <taxon>Trachymyrmex</taxon>
    </lineage>
</organism>
<protein>
    <submittedName>
        <fullName evidence="2">Uncharacterized protein</fullName>
    </submittedName>
</protein>
<feature type="compositionally biased region" description="Basic and acidic residues" evidence="1">
    <location>
        <begin position="31"/>
        <end position="40"/>
    </location>
</feature>
<evidence type="ECO:0000313" key="2">
    <source>
        <dbReference type="EMBL" id="KYN37526.1"/>
    </source>
</evidence>
<sequence>MVLIVLHRSIRKKKPCRWKQQQQQHHHHHHQLEEKDQDRYRRHEEEVRDNFAFIESRAKNSRRFRNFALLGRETTFAIRPPPEGTDIVRWIESAFREIRTYALHSCEPNDYVGLSFESADLARGLSFRPARDLTHEDIWQLVSVLAQSAGGLDIAENFTVRVFKVSVLAGRGRQSNRLTREDIAKSSILQINNTDNLCFPRSLVVARIHQERGQLRTNCKKNGNP</sequence>
<name>A0A195FAW8_9HYME</name>
<dbReference type="Proteomes" id="UP000078541">
    <property type="component" value="Unassembled WGS sequence"/>
</dbReference>
<gene>
    <name evidence="2" type="ORF">ALC56_08127</name>
</gene>